<proteinExistence type="predicted"/>
<sequence length="92" mass="10274">MAQAHSDAIRHFDKSESLRVTRYSNELGGTEVARGDRPMSNAMDIPMNTAELVKLETCYGRIMNIIELIKNSAAIATASKGEKYSDLRNREL</sequence>
<keyword evidence="2" id="KW-1185">Reference proteome</keyword>
<accession>A0AAJ0HJE3</accession>
<dbReference type="AlphaFoldDB" id="A0AAJ0HJE3"/>
<name>A0AAJ0HJE3_9PEZI</name>
<reference evidence="1" key="1">
    <citation type="journal article" date="2023" name="Mol. Phylogenet. Evol.">
        <title>Genome-scale phylogeny and comparative genomics of the fungal order Sordariales.</title>
        <authorList>
            <person name="Hensen N."/>
            <person name="Bonometti L."/>
            <person name="Westerberg I."/>
            <person name="Brannstrom I.O."/>
            <person name="Guillou S."/>
            <person name="Cros-Aarteil S."/>
            <person name="Calhoun S."/>
            <person name="Haridas S."/>
            <person name="Kuo A."/>
            <person name="Mondo S."/>
            <person name="Pangilinan J."/>
            <person name="Riley R."/>
            <person name="LaButti K."/>
            <person name="Andreopoulos B."/>
            <person name="Lipzen A."/>
            <person name="Chen C."/>
            <person name="Yan M."/>
            <person name="Daum C."/>
            <person name="Ng V."/>
            <person name="Clum A."/>
            <person name="Steindorff A."/>
            <person name="Ohm R.A."/>
            <person name="Martin F."/>
            <person name="Silar P."/>
            <person name="Natvig D.O."/>
            <person name="Lalanne C."/>
            <person name="Gautier V."/>
            <person name="Ament-Velasquez S.L."/>
            <person name="Kruys A."/>
            <person name="Hutchinson M.I."/>
            <person name="Powell A.J."/>
            <person name="Barry K."/>
            <person name="Miller A.N."/>
            <person name="Grigoriev I.V."/>
            <person name="Debuchy R."/>
            <person name="Gladieux P."/>
            <person name="Hiltunen Thoren M."/>
            <person name="Johannesson H."/>
        </authorList>
    </citation>
    <scope>NUCLEOTIDE SEQUENCE</scope>
    <source>
        <strain evidence="1">CBS 955.72</strain>
    </source>
</reference>
<protein>
    <submittedName>
        <fullName evidence="1">Uncharacterized protein</fullName>
    </submittedName>
</protein>
<gene>
    <name evidence="1" type="ORF">B0T25DRAFT_568996</name>
</gene>
<evidence type="ECO:0000313" key="2">
    <source>
        <dbReference type="Proteomes" id="UP001275084"/>
    </source>
</evidence>
<comment type="caution">
    <text evidence="1">The sequence shown here is derived from an EMBL/GenBank/DDBJ whole genome shotgun (WGS) entry which is preliminary data.</text>
</comment>
<dbReference type="EMBL" id="JAUIQD010000004">
    <property type="protein sequence ID" value="KAK3353807.1"/>
    <property type="molecule type" value="Genomic_DNA"/>
</dbReference>
<organism evidence="1 2">
    <name type="scientific">Lasiosphaeria hispida</name>
    <dbReference type="NCBI Taxonomy" id="260671"/>
    <lineage>
        <taxon>Eukaryota</taxon>
        <taxon>Fungi</taxon>
        <taxon>Dikarya</taxon>
        <taxon>Ascomycota</taxon>
        <taxon>Pezizomycotina</taxon>
        <taxon>Sordariomycetes</taxon>
        <taxon>Sordariomycetidae</taxon>
        <taxon>Sordariales</taxon>
        <taxon>Lasiosphaeriaceae</taxon>
        <taxon>Lasiosphaeria</taxon>
    </lineage>
</organism>
<reference evidence="1" key="2">
    <citation type="submission" date="2023-06" db="EMBL/GenBank/DDBJ databases">
        <authorList>
            <consortium name="Lawrence Berkeley National Laboratory"/>
            <person name="Haridas S."/>
            <person name="Hensen N."/>
            <person name="Bonometti L."/>
            <person name="Westerberg I."/>
            <person name="Brannstrom I.O."/>
            <person name="Guillou S."/>
            <person name="Cros-Aarteil S."/>
            <person name="Calhoun S."/>
            <person name="Kuo A."/>
            <person name="Mondo S."/>
            <person name="Pangilinan J."/>
            <person name="Riley R."/>
            <person name="Labutti K."/>
            <person name="Andreopoulos B."/>
            <person name="Lipzen A."/>
            <person name="Chen C."/>
            <person name="Yanf M."/>
            <person name="Daum C."/>
            <person name="Ng V."/>
            <person name="Clum A."/>
            <person name="Steindorff A."/>
            <person name="Ohm R."/>
            <person name="Martin F."/>
            <person name="Silar P."/>
            <person name="Natvig D."/>
            <person name="Lalanne C."/>
            <person name="Gautier V."/>
            <person name="Ament-Velasquez S.L."/>
            <person name="Kruys A."/>
            <person name="Hutchinson M.I."/>
            <person name="Powell A.J."/>
            <person name="Barry K."/>
            <person name="Miller A.N."/>
            <person name="Grigoriev I.V."/>
            <person name="Debuchy R."/>
            <person name="Gladieux P."/>
            <person name="Thoren M.H."/>
            <person name="Johannesson H."/>
        </authorList>
    </citation>
    <scope>NUCLEOTIDE SEQUENCE</scope>
    <source>
        <strain evidence="1">CBS 955.72</strain>
    </source>
</reference>
<dbReference type="Proteomes" id="UP001275084">
    <property type="component" value="Unassembled WGS sequence"/>
</dbReference>
<evidence type="ECO:0000313" key="1">
    <source>
        <dbReference type="EMBL" id="KAK3353807.1"/>
    </source>
</evidence>